<keyword evidence="3 4" id="KW-0012">Acyltransferase</keyword>
<dbReference type="Pfam" id="PF00583">
    <property type="entry name" value="Acetyltransf_1"/>
    <property type="match status" value="1"/>
</dbReference>
<dbReference type="InterPro" id="IPR012772">
    <property type="entry name" value="Ectoine_EctA"/>
</dbReference>
<comment type="similarity">
    <text evidence="4">Belongs to the acetyltransferase family. EctA subfamily.</text>
</comment>
<dbReference type="EC" id="2.3.1.178" evidence="4"/>
<gene>
    <name evidence="4 6" type="primary">ectA</name>
    <name evidence="6" type="ORF">KS419_16910</name>
</gene>
<dbReference type="NCBIfam" id="TIGR02406">
    <property type="entry name" value="ectoine_EctA"/>
    <property type="match status" value="1"/>
</dbReference>
<comment type="function">
    <text evidence="1 4">Catalyzes the acetylation of L-2,4-diaminobutyrate (DABA) to gamma-N-acetyl-alpha,gamma-diaminobutyric acid (ADABA) with acetyl coenzyme A.</text>
</comment>
<accession>A0ABS6JIJ7</accession>
<evidence type="ECO:0000313" key="7">
    <source>
        <dbReference type="Proteomes" id="UP000784880"/>
    </source>
</evidence>
<keyword evidence="2 4" id="KW-0808">Transferase</keyword>
<dbReference type="CDD" id="cd04301">
    <property type="entry name" value="NAT_SF"/>
    <property type="match status" value="1"/>
</dbReference>
<dbReference type="RefSeq" id="WP_217067569.1">
    <property type="nucleotide sequence ID" value="NZ_JAHQCS010000135.1"/>
</dbReference>
<dbReference type="Proteomes" id="UP000784880">
    <property type="component" value="Unassembled WGS sequence"/>
</dbReference>
<dbReference type="PROSITE" id="PS51186">
    <property type="entry name" value="GNAT"/>
    <property type="match status" value="1"/>
</dbReference>
<dbReference type="InterPro" id="IPR000182">
    <property type="entry name" value="GNAT_dom"/>
</dbReference>
<evidence type="ECO:0000313" key="6">
    <source>
        <dbReference type="EMBL" id="MBU9713411.1"/>
    </source>
</evidence>
<proteinExistence type="inferred from homology"/>
<sequence>MMNETDLLQKVVTLSEPTTRDGSLMWELVNDSTLDQNSPYKYIMMCEFFTDTCVVAKEDADLVGFITGFIPPNRPDTVFIWQVGVHESQRGKGIASKMLNELLSRYACRNIKYVEATVTPSNTASQSLFLRLARDHGTECEVDDCFPEDVFPGGDHEAELMYRVGPLTK</sequence>
<keyword evidence="7" id="KW-1185">Reference proteome</keyword>
<dbReference type="EMBL" id="JAHQCS010000135">
    <property type="protein sequence ID" value="MBU9713411.1"/>
    <property type="molecule type" value="Genomic_DNA"/>
</dbReference>
<feature type="domain" description="N-acetyltransferase" evidence="5">
    <location>
        <begin position="12"/>
        <end position="166"/>
    </location>
</feature>
<organism evidence="6 7">
    <name type="scientific">Evansella tamaricis</name>
    <dbReference type="NCBI Taxonomy" id="2069301"/>
    <lineage>
        <taxon>Bacteria</taxon>
        <taxon>Bacillati</taxon>
        <taxon>Bacillota</taxon>
        <taxon>Bacilli</taxon>
        <taxon>Bacillales</taxon>
        <taxon>Bacillaceae</taxon>
        <taxon>Evansella</taxon>
    </lineage>
</organism>
<comment type="catalytic activity">
    <reaction evidence="4">
        <text>L-2,4-diaminobutanoate + acetyl-CoA = (2S)-4-acetamido-2-aminobutanoate + CoA + H(+)</text>
        <dbReference type="Rhea" id="RHEA:16901"/>
        <dbReference type="ChEBI" id="CHEBI:15378"/>
        <dbReference type="ChEBI" id="CHEBI:57287"/>
        <dbReference type="ChEBI" id="CHEBI:57288"/>
        <dbReference type="ChEBI" id="CHEBI:58761"/>
        <dbReference type="ChEBI" id="CHEBI:58929"/>
        <dbReference type="EC" id="2.3.1.178"/>
    </reaction>
</comment>
<evidence type="ECO:0000256" key="1">
    <source>
        <dbReference type="ARBA" id="ARBA00003741"/>
    </source>
</evidence>
<dbReference type="PANTHER" id="PTHR43072:SF23">
    <property type="entry name" value="UPF0039 PROTEIN C11D3.02C"/>
    <property type="match status" value="1"/>
</dbReference>
<evidence type="ECO:0000256" key="3">
    <source>
        <dbReference type="ARBA" id="ARBA00023315"/>
    </source>
</evidence>
<name>A0ABS6JIJ7_9BACI</name>
<protein>
    <recommendedName>
        <fullName evidence="4">L-2,4-diaminobutyric acid acetyltransferase</fullName>
        <shortName evidence="4">DABA acetyltransferase</shortName>
        <ecNumber evidence="4">2.3.1.178</ecNumber>
    </recommendedName>
</protein>
<reference evidence="6 7" key="1">
    <citation type="submission" date="2021-06" db="EMBL/GenBank/DDBJ databases">
        <title>Bacillus sp. RD4P76, an endophyte from a halophyte.</title>
        <authorList>
            <person name="Sun J.-Q."/>
        </authorList>
    </citation>
    <scope>NUCLEOTIDE SEQUENCE [LARGE SCALE GENOMIC DNA]</scope>
    <source>
        <strain evidence="6 7">CGMCC 1.15917</strain>
    </source>
</reference>
<evidence type="ECO:0000259" key="5">
    <source>
        <dbReference type="PROSITE" id="PS51186"/>
    </source>
</evidence>
<dbReference type="PANTHER" id="PTHR43072">
    <property type="entry name" value="N-ACETYLTRANSFERASE"/>
    <property type="match status" value="1"/>
</dbReference>
<evidence type="ECO:0000256" key="4">
    <source>
        <dbReference type="RuleBase" id="RU365045"/>
    </source>
</evidence>
<comment type="pathway">
    <text evidence="4">Amine and polyamine biosynthesis; ectoine biosynthesis; L-ectoine from L-aspartate 4-semialdehyde: step 2/3.</text>
</comment>
<comment type="caution">
    <text evidence="6">The sequence shown here is derived from an EMBL/GenBank/DDBJ whole genome shotgun (WGS) entry which is preliminary data.</text>
</comment>
<evidence type="ECO:0000256" key="2">
    <source>
        <dbReference type="ARBA" id="ARBA00022679"/>
    </source>
</evidence>
<dbReference type="GO" id="GO:0033816">
    <property type="term" value="F:diaminobutyrate acetyltransferase activity"/>
    <property type="evidence" value="ECO:0007669"/>
    <property type="project" value="UniProtKB-EC"/>
</dbReference>